<evidence type="ECO:0000256" key="11">
    <source>
        <dbReference type="SAM" id="MobiDB-lite"/>
    </source>
</evidence>
<keyword evidence="4" id="KW-0808">Transferase</keyword>
<dbReference type="AlphaFoldDB" id="I3SNT8"/>
<evidence type="ECO:0000256" key="10">
    <source>
        <dbReference type="ARBA" id="ARBA00038499"/>
    </source>
</evidence>
<dbReference type="PANTHER" id="PTHR13480:SF0">
    <property type="entry name" value="E3 UBIQUITIN-PROTEIN LIGASE HAKAI"/>
    <property type="match status" value="1"/>
</dbReference>
<dbReference type="EMBL" id="BT142136">
    <property type="protein sequence ID" value="AFK41930.1"/>
    <property type="molecule type" value="mRNA"/>
</dbReference>
<dbReference type="GO" id="GO:0008270">
    <property type="term" value="F:zinc ion binding"/>
    <property type="evidence" value="ECO:0007669"/>
    <property type="project" value="UniProtKB-KW"/>
</dbReference>
<dbReference type="FunFam" id="3.30.40.10:FF:000280">
    <property type="entry name" value="E3 ubiquitin-protein ligase Hakai"/>
    <property type="match status" value="1"/>
</dbReference>
<evidence type="ECO:0000256" key="5">
    <source>
        <dbReference type="ARBA" id="ARBA00022723"/>
    </source>
</evidence>
<feature type="compositionally biased region" description="Pro residues" evidence="11">
    <location>
        <begin position="247"/>
        <end position="258"/>
    </location>
</feature>
<evidence type="ECO:0000256" key="6">
    <source>
        <dbReference type="ARBA" id="ARBA00022771"/>
    </source>
</evidence>
<dbReference type="PROSITE" id="PS00028">
    <property type="entry name" value="ZINC_FINGER_C2H2_1"/>
    <property type="match status" value="1"/>
</dbReference>
<sequence>MLQIRLSKNPSSDGSAGVKQSPVETVTVACPDHLVLADLPVAKGIGTATASSVVRNVGRRSRRQLGERVHFCVRCDFPIAIYGRLSPCDHAFCLDCARSDSSCYLCEGRIQKIQTIKVMEGILICAAPHCLKSFLKRVDFESHIHEFHADLLRPNADKEDGNESGAQSVRQPTASDSTARGPLRQVFSPGSNSHDLEDRTRRQPPRDQAPSRPAMQQKPPFFGQQAQASGMAVDPRDSKGILTPQPMALPPPPPPPPAHMLKPNYYPGDHGHDGQSYGWQHDNRDSFNGQG</sequence>
<feature type="region of interest" description="Disordered" evidence="11">
    <location>
        <begin position="154"/>
        <end position="291"/>
    </location>
</feature>
<keyword evidence="7" id="KW-0833">Ubl conjugation pathway</keyword>
<dbReference type="InterPro" id="IPR013087">
    <property type="entry name" value="Znf_C2H2_type"/>
</dbReference>
<name>I3SNT8_MEDTR</name>
<proteinExistence type="evidence at transcript level"/>
<dbReference type="PANTHER" id="PTHR13480">
    <property type="entry name" value="E3 UBIQUITIN-PROTEIN LIGASE HAKAI-RELATED"/>
    <property type="match status" value="1"/>
</dbReference>
<dbReference type="GO" id="GO:0061630">
    <property type="term" value="F:ubiquitin protein ligase activity"/>
    <property type="evidence" value="ECO:0007669"/>
    <property type="project" value="UniProtKB-EC"/>
</dbReference>
<dbReference type="EC" id="2.3.2.27" evidence="3"/>
<dbReference type="ExpressionAtlas" id="I3SNT8">
    <property type="expression patterns" value="differential"/>
</dbReference>
<comment type="subcellular location">
    <subcellularLocation>
        <location evidence="2">Nucleus</location>
    </subcellularLocation>
</comment>
<keyword evidence="8" id="KW-0862">Zinc</keyword>
<evidence type="ECO:0000256" key="2">
    <source>
        <dbReference type="ARBA" id="ARBA00004123"/>
    </source>
</evidence>
<feature type="compositionally biased region" description="Basic and acidic residues" evidence="11">
    <location>
        <begin position="194"/>
        <end position="205"/>
    </location>
</feature>
<keyword evidence="9" id="KW-0539">Nucleus</keyword>
<evidence type="ECO:0000259" key="12">
    <source>
        <dbReference type="PROSITE" id="PS00028"/>
    </source>
</evidence>
<reference evidence="13" key="1">
    <citation type="submission" date="2012-05" db="EMBL/GenBank/DDBJ databases">
        <authorList>
            <person name="Krishnakumar V."/>
            <person name="Cheung F."/>
            <person name="Xiao Y."/>
            <person name="Chan A."/>
            <person name="Moskal W.A."/>
            <person name="Town C.D."/>
        </authorList>
    </citation>
    <scope>NUCLEOTIDE SEQUENCE</scope>
</reference>
<evidence type="ECO:0000256" key="8">
    <source>
        <dbReference type="ARBA" id="ARBA00022833"/>
    </source>
</evidence>
<dbReference type="CDD" id="cd16508">
    <property type="entry name" value="RING-HC_HAKAI-like"/>
    <property type="match status" value="1"/>
</dbReference>
<keyword evidence="5" id="KW-0479">Metal-binding</keyword>
<dbReference type="InterPro" id="IPR040383">
    <property type="entry name" value="HAKAI/CBLL2"/>
</dbReference>
<evidence type="ECO:0000256" key="4">
    <source>
        <dbReference type="ARBA" id="ARBA00022679"/>
    </source>
</evidence>
<evidence type="ECO:0000256" key="9">
    <source>
        <dbReference type="ARBA" id="ARBA00023242"/>
    </source>
</evidence>
<dbReference type="GO" id="GO:0005634">
    <property type="term" value="C:nucleus"/>
    <property type="evidence" value="ECO:0007669"/>
    <property type="project" value="UniProtKB-SubCell"/>
</dbReference>
<comment type="similarity">
    <text evidence="10">Belongs to the Hakai family.</text>
</comment>
<dbReference type="Gene3D" id="3.30.40.10">
    <property type="entry name" value="Zinc/RING finger domain, C3HC4 (zinc finger)"/>
    <property type="match status" value="1"/>
</dbReference>
<evidence type="ECO:0000256" key="7">
    <source>
        <dbReference type="ARBA" id="ARBA00022786"/>
    </source>
</evidence>
<feature type="domain" description="C2H2-type" evidence="12">
    <location>
        <begin position="125"/>
        <end position="148"/>
    </location>
</feature>
<feature type="region of interest" description="Disordered" evidence="11">
    <location>
        <begin position="1"/>
        <end position="20"/>
    </location>
</feature>
<feature type="compositionally biased region" description="Polar residues" evidence="11">
    <location>
        <begin position="164"/>
        <end position="178"/>
    </location>
</feature>
<dbReference type="InterPro" id="IPR013083">
    <property type="entry name" value="Znf_RING/FYVE/PHD"/>
</dbReference>
<keyword evidence="6" id="KW-0863">Zinc-finger</keyword>
<accession>I3SNT8</accession>
<dbReference type="GO" id="GO:0016567">
    <property type="term" value="P:protein ubiquitination"/>
    <property type="evidence" value="ECO:0007669"/>
    <property type="project" value="InterPro"/>
</dbReference>
<dbReference type="PROSITE" id="PS00518">
    <property type="entry name" value="ZF_RING_1"/>
    <property type="match status" value="1"/>
</dbReference>
<dbReference type="InterPro" id="IPR040380">
    <property type="entry name" value="HAKAI-like_RING-HC"/>
</dbReference>
<evidence type="ECO:0000256" key="1">
    <source>
        <dbReference type="ARBA" id="ARBA00000900"/>
    </source>
</evidence>
<evidence type="ECO:0000313" key="13">
    <source>
        <dbReference type="EMBL" id="AFK41930.1"/>
    </source>
</evidence>
<dbReference type="InterPro" id="IPR017907">
    <property type="entry name" value="Znf_RING_CS"/>
</dbReference>
<comment type="catalytic activity">
    <reaction evidence="1">
        <text>S-ubiquitinyl-[E2 ubiquitin-conjugating enzyme]-L-cysteine + [acceptor protein]-L-lysine = [E2 ubiquitin-conjugating enzyme]-L-cysteine + N(6)-ubiquitinyl-[acceptor protein]-L-lysine.</text>
        <dbReference type="EC" id="2.3.2.27"/>
    </reaction>
</comment>
<evidence type="ECO:0000256" key="3">
    <source>
        <dbReference type="ARBA" id="ARBA00012483"/>
    </source>
</evidence>
<organism evidence="13">
    <name type="scientific">Medicago truncatula</name>
    <name type="common">Barrel medic</name>
    <name type="synonym">Medicago tribuloides</name>
    <dbReference type="NCBI Taxonomy" id="3880"/>
    <lineage>
        <taxon>Eukaryota</taxon>
        <taxon>Viridiplantae</taxon>
        <taxon>Streptophyta</taxon>
        <taxon>Embryophyta</taxon>
        <taxon>Tracheophyta</taxon>
        <taxon>Spermatophyta</taxon>
        <taxon>Magnoliopsida</taxon>
        <taxon>eudicotyledons</taxon>
        <taxon>Gunneridae</taxon>
        <taxon>Pentapetalae</taxon>
        <taxon>rosids</taxon>
        <taxon>fabids</taxon>
        <taxon>Fabales</taxon>
        <taxon>Fabaceae</taxon>
        <taxon>Papilionoideae</taxon>
        <taxon>50 kb inversion clade</taxon>
        <taxon>NPAAA clade</taxon>
        <taxon>Hologalegina</taxon>
        <taxon>IRL clade</taxon>
        <taxon>Trifolieae</taxon>
        <taxon>Medicago</taxon>
    </lineage>
</organism>
<protein>
    <recommendedName>
        <fullName evidence="3">RING-type E3 ubiquitin transferase</fullName>
        <ecNumber evidence="3">2.3.2.27</ecNumber>
    </recommendedName>
</protein>
<feature type="compositionally biased region" description="Polar residues" evidence="11">
    <location>
        <begin position="1"/>
        <end position="14"/>
    </location>
</feature>